<dbReference type="OrthoDB" id="3829432at2"/>
<name>A0A5D0EMB4_AGGAC</name>
<dbReference type="Proteomes" id="UP000323012">
    <property type="component" value="Unassembled WGS sequence"/>
</dbReference>
<evidence type="ECO:0000313" key="5">
    <source>
        <dbReference type="Proteomes" id="UP000226080"/>
    </source>
</evidence>
<protein>
    <submittedName>
        <fullName evidence="3">Oxygenase</fullName>
    </submittedName>
</protein>
<dbReference type="AlphaFoldDB" id="A0A5D0EMB4"/>
<dbReference type="EMBL" id="VSED01000015">
    <property type="protein sequence ID" value="TYA38861.1"/>
    <property type="molecule type" value="Genomic_DNA"/>
</dbReference>
<evidence type="ECO:0000313" key="6">
    <source>
        <dbReference type="Proteomes" id="UP000323012"/>
    </source>
</evidence>
<organism evidence="3 6">
    <name type="scientific">Aggregatibacter actinomycetemcomitans</name>
    <name type="common">Actinobacillus actinomycetemcomitans</name>
    <name type="synonym">Haemophilus actinomycetemcomitans</name>
    <dbReference type="NCBI Taxonomy" id="714"/>
    <lineage>
        <taxon>Bacteria</taxon>
        <taxon>Pseudomonadati</taxon>
        <taxon>Pseudomonadota</taxon>
        <taxon>Gammaproteobacteria</taxon>
        <taxon>Pasteurellales</taxon>
        <taxon>Pasteurellaceae</taxon>
        <taxon>Aggregatibacter</taxon>
    </lineage>
</organism>
<accession>A0A5D0EMB4</accession>
<dbReference type="Proteomes" id="UP000226080">
    <property type="component" value="Unassembled WGS sequence"/>
</dbReference>
<gene>
    <name evidence="1" type="ORF">ACT75_06735</name>
    <name evidence="2" type="ORF">CQR80_08110</name>
    <name evidence="3" type="ORF">FXB79_06715</name>
</gene>
<evidence type="ECO:0000313" key="3">
    <source>
        <dbReference type="EMBL" id="TYA38861.1"/>
    </source>
</evidence>
<proteinExistence type="predicted"/>
<dbReference type="Proteomes" id="UP000072236">
    <property type="component" value="Chromosome"/>
</dbReference>
<keyword evidence="5" id="KW-1185">Reference proteome</keyword>
<reference evidence="1 4" key="1">
    <citation type="submission" date="2015-10" db="EMBL/GenBank/DDBJ databases">
        <title>Tn-seq of a polymicrobial infection.</title>
        <authorList>
            <person name="Stacy A."/>
            <person name="Rumbaugh K.P."/>
            <person name="Whiteley M."/>
        </authorList>
    </citation>
    <scope>NUCLEOTIDE SEQUENCE [LARGE SCALE GENOMIC DNA]</scope>
    <source>
        <strain evidence="1 4">624</strain>
    </source>
</reference>
<evidence type="ECO:0000313" key="2">
    <source>
        <dbReference type="EMBL" id="PHO20180.1"/>
    </source>
</evidence>
<evidence type="ECO:0000313" key="4">
    <source>
        <dbReference type="Proteomes" id="UP000072236"/>
    </source>
</evidence>
<dbReference type="GeneID" id="29931104"/>
<evidence type="ECO:0000313" key="1">
    <source>
        <dbReference type="EMBL" id="AMQ94253.1"/>
    </source>
</evidence>
<dbReference type="KEGG" id="aact:ACT75_06735"/>
<dbReference type="EMBL" id="PCGW01000015">
    <property type="protein sequence ID" value="PHO20180.1"/>
    <property type="molecule type" value="Genomic_DNA"/>
</dbReference>
<dbReference type="RefSeq" id="WP_032997026.1">
    <property type="nucleotide sequence ID" value="NZ_CP012959.1"/>
</dbReference>
<reference evidence="2 5" key="2">
    <citation type="submission" date="2017-10" db="EMBL/GenBank/DDBJ databases">
        <title>Draft genome sequences of Aggregatibacter actinomycetemcomitans strains 310a and 310b.</title>
        <authorList>
            <person name="May A.C."/>
            <person name="Ohta H."/>
            <person name="Maeda H."/>
            <person name="Kokeguchi S."/>
            <person name="Cugini C."/>
        </authorList>
    </citation>
    <scope>NUCLEOTIDE SEQUENCE [LARGE SCALE GENOMIC DNA]</scope>
    <source>
        <strain evidence="2 5">310b</strain>
    </source>
</reference>
<reference evidence="3 6" key="3">
    <citation type="submission" date="2019-08" db="EMBL/GenBank/DDBJ databases">
        <title>Whole genome sequencing of Aggregatibacter actinomycetemcomitans cultured from blood stream infections in Denmark reveals a novel phylogenetic lineage expressing serotype a membrane O polysaccharide.</title>
        <authorList>
            <person name="Nedergaard S."/>
            <person name="Kobel C.M."/>
            <person name="Nielsen M.B."/>
            <person name="Moeller R.T."/>
            <person name="Jensen A.B."/>
            <person name="Noerskov-Lauritsen N."/>
        </authorList>
    </citation>
    <scope>NUCLEOTIDE SEQUENCE [LARGE SCALE GENOMIC DNA]</scope>
    <source>
        <strain evidence="3 6">PN_563</strain>
    </source>
</reference>
<dbReference type="EMBL" id="CP012959">
    <property type="protein sequence ID" value="AMQ94253.1"/>
    <property type="molecule type" value="Genomic_DNA"/>
</dbReference>
<sequence>MTHKIVRSADFTAARARGGLDIMEMNRISVRLR</sequence>